<reference evidence="2 3" key="1">
    <citation type="journal article" date="2023" name="G3 (Bethesda)">
        <title>A chromosome-length genome assembly and annotation of blackberry (Rubus argutus, cv. 'Hillquist').</title>
        <authorList>
            <person name="Bruna T."/>
            <person name="Aryal R."/>
            <person name="Dudchenko O."/>
            <person name="Sargent D.J."/>
            <person name="Mead D."/>
            <person name="Buti M."/>
            <person name="Cavallini A."/>
            <person name="Hytonen T."/>
            <person name="Andres J."/>
            <person name="Pham M."/>
            <person name="Weisz D."/>
            <person name="Mascagni F."/>
            <person name="Usai G."/>
            <person name="Natali L."/>
            <person name="Bassil N."/>
            <person name="Fernandez G.E."/>
            <person name="Lomsadze A."/>
            <person name="Armour M."/>
            <person name="Olukolu B."/>
            <person name="Poorten T."/>
            <person name="Britton C."/>
            <person name="Davik J."/>
            <person name="Ashrafi H."/>
            <person name="Aiden E.L."/>
            <person name="Borodovsky M."/>
            <person name="Worthington M."/>
        </authorList>
    </citation>
    <scope>NUCLEOTIDE SEQUENCE [LARGE SCALE GENOMIC DNA]</scope>
    <source>
        <strain evidence="2">PI 553951</strain>
    </source>
</reference>
<proteinExistence type="predicted"/>
<evidence type="ECO:0000256" key="1">
    <source>
        <dbReference type="SAM" id="Phobius"/>
    </source>
</evidence>
<keyword evidence="1" id="KW-0472">Membrane</keyword>
<evidence type="ECO:0008006" key="4">
    <source>
        <dbReference type="Google" id="ProtNLM"/>
    </source>
</evidence>
<sequence length="77" mass="8477">MSRRSGVLPQDTLDFPQLATASSSKSNSLISFSSLLLQFIFSGYFLLKFSSCLLATKTKIIFVMEYVKGGELFAKVA</sequence>
<accession>A0AAW1XU85</accession>
<organism evidence="2 3">
    <name type="scientific">Rubus argutus</name>
    <name type="common">Southern blackberry</name>
    <dbReference type="NCBI Taxonomy" id="59490"/>
    <lineage>
        <taxon>Eukaryota</taxon>
        <taxon>Viridiplantae</taxon>
        <taxon>Streptophyta</taxon>
        <taxon>Embryophyta</taxon>
        <taxon>Tracheophyta</taxon>
        <taxon>Spermatophyta</taxon>
        <taxon>Magnoliopsida</taxon>
        <taxon>eudicotyledons</taxon>
        <taxon>Gunneridae</taxon>
        <taxon>Pentapetalae</taxon>
        <taxon>rosids</taxon>
        <taxon>fabids</taxon>
        <taxon>Rosales</taxon>
        <taxon>Rosaceae</taxon>
        <taxon>Rosoideae</taxon>
        <taxon>Rosoideae incertae sedis</taxon>
        <taxon>Rubus</taxon>
    </lineage>
</organism>
<dbReference type="AlphaFoldDB" id="A0AAW1XU85"/>
<evidence type="ECO:0000313" key="2">
    <source>
        <dbReference type="EMBL" id="KAK9940068.1"/>
    </source>
</evidence>
<comment type="caution">
    <text evidence="2">The sequence shown here is derived from an EMBL/GenBank/DDBJ whole genome shotgun (WGS) entry which is preliminary data.</text>
</comment>
<keyword evidence="1" id="KW-0812">Transmembrane</keyword>
<keyword evidence="3" id="KW-1185">Reference proteome</keyword>
<evidence type="ECO:0000313" key="3">
    <source>
        <dbReference type="Proteomes" id="UP001457282"/>
    </source>
</evidence>
<gene>
    <name evidence="2" type="ORF">M0R45_016743</name>
</gene>
<dbReference type="Proteomes" id="UP001457282">
    <property type="component" value="Unassembled WGS sequence"/>
</dbReference>
<name>A0AAW1XU85_RUBAR</name>
<dbReference type="EMBL" id="JBEDUW010000003">
    <property type="protein sequence ID" value="KAK9940068.1"/>
    <property type="molecule type" value="Genomic_DNA"/>
</dbReference>
<feature type="transmembrane region" description="Helical" evidence="1">
    <location>
        <begin position="29"/>
        <end position="47"/>
    </location>
</feature>
<protein>
    <recommendedName>
        <fullName evidence="4">Protein kinase domain-containing protein</fullName>
    </recommendedName>
</protein>
<keyword evidence="1" id="KW-1133">Transmembrane helix</keyword>